<evidence type="ECO:0000313" key="4">
    <source>
        <dbReference type="EMBL" id="CAG9137207.1"/>
    </source>
</evidence>
<dbReference type="AlphaFoldDB" id="A0A8S4GBW0"/>
<evidence type="ECO:0000313" key="5">
    <source>
        <dbReference type="Proteomes" id="UP000653454"/>
    </source>
</evidence>
<accession>A0A8S4GBW0</accession>
<dbReference type="Proteomes" id="UP000653454">
    <property type="component" value="Unassembled WGS sequence"/>
</dbReference>
<gene>
    <name evidence="4" type="ORF">PLXY2_LOCUS15462</name>
</gene>
<feature type="domain" description="MCM C-terminal AAA(+) ATPase" evidence="3">
    <location>
        <begin position="6"/>
        <end position="45"/>
    </location>
</feature>
<dbReference type="Pfam" id="PF00493">
    <property type="entry name" value="MCM"/>
    <property type="match status" value="1"/>
</dbReference>
<evidence type="ECO:0000259" key="3">
    <source>
        <dbReference type="Pfam" id="PF00493"/>
    </source>
</evidence>
<sequence length="54" mass="5663">MRWWYVVARRVYVCGASASAGGLTVSLGREAGGDFALEAGAVVLTTIVTTMNNL</sequence>
<comment type="caution">
    <text evidence="4">The sequence shown here is derived from an EMBL/GenBank/DDBJ whole genome shotgun (WGS) entry which is preliminary data.</text>
</comment>
<dbReference type="GO" id="GO:0005524">
    <property type="term" value="F:ATP binding"/>
    <property type="evidence" value="ECO:0007669"/>
    <property type="project" value="UniProtKB-KW"/>
</dbReference>
<keyword evidence="2" id="KW-0067">ATP-binding</keyword>
<proteinExistence type="predicted"/>
<name>A0A8S4GBW0_PLUXY</name>
<protein>
    <submittedName>
        <fullName evidence="4">(diamondback moth) hypothetical protein</fullName>
    </submittedName>
</protein>
<evidence type="ECO:0000256" key="2">
    <source>
        <dbReference type="ARBA" id="ARBA00022840"/>
    </source>
</evidence>
<evidence type="ECO:0000256" key="1">
    <source>
        <dbReference type="ARBA" id="ARBA00022741"/>
    </source>
</evidence>
<keyword evidence="1" id="KW-0547">Nucleotide-binding</keyword>
<reference evidence="4" key="1">
    <citation type="submission" date="2020-11" db="EMBL/GenBank/DDBJ databases">
        <authorList>
            <person name="Whiteford S."/>
        </authorList>
    </citation>
    <scope>NUCLEOTIDE SEQUENCE</scope>
</reference>
<dbReference type="Gene3D" id="3.40.50.300">
    <property type="entry name" value="P-loop containing nucleotide triphosphate hydrolases"/>
    <property type="match status" value="1"/>
</dbReference>
<dbReference type="InterPro" id="IPR001208">
    <property type="entry name" value="MCM_dom"/>
</dbReference>
<keyword evidence="5" id="KW-1185">Reference proteome</keyword>
<organism evidence="4 5">
    <name type="scientific">Plutella xylostella</name>
    <name type="common">Diamondback moth</name>
    <name type="synonym">Plutella maculipennis</name>
    <dbReference type="NCBI Taxonomy" id="51655"/>
    <lineage>
        <taxon>Eukaryota</taxon>
        <taxon>Metazoa</taxon>
        <taxon>Ecdysozoa</taxon>
        <taxon>Arthropoda</taxon>
        <taxon>Hexapoda</taxon>
        <taxon>Insecta</taxon>
        <taxon>Pterygota</taxon>
        <taxon>Neoptera</taxon>
        <taxon>Endopterygota</taxon>
        <taxon>Lepidoptera</taxon>
        <taxon>Glossata</taxon>
        <taxon>Ditrysia</taxon>
        <taxon>Yponomeutoidea</taxon>
        <taxon>Plutellidae</taxon>
        <taxon>Plutella</taxon>
    </lineage>
</organism>
<dbReference type="EMBL" id="CAJHNJ030000193">
    <property type="protein sequence ID" value="CAG9137207.1"/>
    <property type="molecule type" value="Genomic_DNA"/>
</dbReference>
<dbReference type="InterPro" id="IPR027417">
    <property type="entry name" value="P-loop_NTPase"/>
</dbReference>
<dbReference type="GO" id="GO:0003677">
    <property type="term" value="F:DNA binding"/>
    <property type="evidence" value="ECO:0007669"/>
    <property type="project" value="InterPro"/>
</dbReference>